<evidence type="ECO:0000256" key="9">
    <source>
        <dbReference type="ARBA" id="ARBA00023004"/>
    </source>
</evidence>
<dbReference type="Proteomes" id="UP000250043">
    <property type="component" value="Unassembled WGS sequence"/>
</dbReference>
<evidence type="ECO:0000259" key="16">
    <source>
        <dbReference type="PROSITE" id="PS52012"/>
    </source>
</evidence>
<evidence type="ECO:0000256" key="2">
    <source>
        <dbReference type="ARBA" id="ARBA00004613"/>
    </source>
</evidence>
<evidence type="ECO:0000256" key="3">
    <source>
        <dbReference type="ARBA" id="ARBA00010031"/>
    </source>
</evidence>
<dbReference type="GO" id="GO:0046872">
    <property type="term" value="F:metal ion binding"/>
    <property type="evidence" value="ECO:0007669"/>
    <property type="project" value="UniProtKB-KW"/>
</dbReference>
<dbReference type="InterPro" id="IPR051735">
    <property type="entry name" value="CFEM_domain"/>
</dbReference>
<keyword evidence="7" id="KW-0479">Metal-binding</keyword>
<comment type="subcellular location">
    <subcellularLocation>
        <location evidence="1">Cell membrane</location>
        <topology evidence="1">Lipid-anchor</topology>
        <topology evidence="1">GPI-anchor</topology>
    </subcellularLocation>
    <subcellularLocation>
        <location evidence="2">Secreted</location>
    </subcellularLocation>
</comment>
<keyword evidence="4" id="KW-1003">Cell membrane</keyword>
<keyword evidence="12" id="KW-0325">Glycoprotein</keyword>
<evidence type="ECO:0000256" key="11">
    <source>
        <dbReference type="ARBA" id="ARBA00023157"/>
    </source>
</evidence>
<evidence type="ECO:0000256" key="4">
    <source>
        <dbReference type="ARBA" id="ARBA00022475"/>
    </source>
</evidence>
<evidence type="ECO:0000313" key="17">
    <source>
        <dbReference type="EMBL" id="OCH90486.1"/>
    </source>
</evidence>
<name>A0A8E2ATT9_9APHY</name>
<evidence type="ECO:0000256" key="10">
    <source>
        <dbReference type="ARBA" id="ARBA00023136"/>
    </source>
</evidence>
<dbReference type="GO" id="GO:0005886">
    <property type="term" value="C:plasma membrane"/>
    <property type="evidence" value="ECO:0007669"/>
    <property type="project" value="UniProtKB-SubCell"/>
</dbReference>
<evidence type="ECO:0000256" key="7">
    <source>
        <dbReference type="ARBA" id="ARBA00022723"/>
    </source>
</evidence>
<dbReference type="Pfam" id="PF05730">
    <property type="entry name" value="CFEM"/>
    <property type="match status" value="1"/>
</dbReference>
<evidence type="ECO:0000313" key="18">
    <source>
        <dbReference type="Proteomes" id="UP000250043"/>
    </source>
</evidence>
<feature type="region of interest" description="Disordered" evidence="14">
    <location>
        <begin position="120"/>
        <end position="144"/>
    </location>
</feature>
<keyword evidence="10" id="KW-0472">Membrane</keyword>
<dbReference type="PANTHER" id="PTHR37928">
    <property type="entry name" value="CFEM DOMAIN PROTEIN (AFU_ORTHOLOGUE AFUA_6G14090)"/>
    <property type="match status" value="1"/>
</dbReference>
<dbReference type="InterPro" id="IPR008427">
    <property type="entry name" value="Extracellular_membr_CFEM_dom"/>
</dbReference>
<feature type="signal peptide" evidence="15">
    <location>
        <begin position="1"/>
        <end position="16"/>
    </location>
</feature>
<keyword evidence="13" id="KW-0449">Lipoprotein</keyword>
<protein>
    <recommendedName>
        <fullName evidence="16">CFEM domain-containing protein</fullName>
    </recommendedName>
</protein>
<organism evidence="17 18">
    <name type="scientific">Obba rivulosa</name>
    <dbReference type="NCBI Taxonomy" id="1052685"/>
    <lineage>
        <taxon>Eukaryota</taxon>
        <taxon>Fungi</taxon>
        <taxon>Dikarya</taxon>
        <taxon>Basidiomycota</taxon>
        <taxon>Agaricomycotina</taxon>
        <taxon>Agaricomycetes</taxon>
        <taxon>Polyporales</taxon>
        <taxon>Gelatoporiaceae</taxon>
        <taxon>Obba</taxon>
    </lineage>
</organism>
<sequence length="169" mass="15871">MRFALAVLALATLASASIAPLSKRQFPDCAENCLVDADFGSCSQTDDVCLCNSASFVNSVTSCITSSCSGSDLTTAESEAVGLCAAVGVNVSTVVASSTAAPASTSSGASAASSAPAASSTGGSSSGSSAPSTSASASAPTASTTNGATAHGMNALAGLVAVGAAAFVL</sequence>
<keyword evidence="9" id="KW-0408">Iron</keyword>
<dbReference type="SMART" id="SM00747">
    <property type="entry name" value="CFEM"/>
    <property type="match status" value="1"/>
</dbReference>
<accession>A0A8E2ATT9</accession>
<keyword evidence="8 15" id="KW-0732">Signal</keyword>
<keyword evidence="11" id="KW-1015">Disulfide bond</keyword>
<evidence type="ECO:0000256" key="12">
    <source>
        <dbReference type="ARBA" id="ARBA00023180"/>
    </source>
</evidence>
<keyword evidence="18" id="KW-1185">Reference proteome</keyword>
<dbReference type="EMBL" id="KV722403">
    <property type="protein sequence ID" value="OCH90486.1"/>
    <property type="molecule type" value="Genomic_DNA"/>
</dbReference>
<evidence type="ECO:0000256" key="14">
    <source>
        <dbReference type="SAM" id="MobiDB-lite"/>
    </source>
</evidence>
<reference evidence="17 18" key="1">
    <citation type="submission" date="2016-07" db="EMBL/GenBank/DDBJ databases">
        <title>Draft genome of the white-rot fungus Obba rivulosa 3A-2.</title>
        <authorList>
            <consortium name="DOE Joint Genome Institute"/>
            <person name="Miettinen O."/>
            <person name="Riley R."/>
            <person name="Acob R."/>
            <person name="Barry K."/>
            <person name="Cullen D."/>
            <person name="De Vries R."/>
            <person name="Hainaut M."/>
            <person name="Hatakka A."/>
            <person name="Henrissat B."/>
            <person name="Hilden K."/>
            <person name="Kuo R."/>
            <person name="Labutti K."/>
            <person name="Lipzen A."/>
            <person name="Makela M.R."/>
            <person name="Sandor L."/>
            <person name="Spatafora J.W."/>
            <person name="Grigoriev I.V."/>
            <person name="Hibbett D.S."/>
        </authorList>
    </citation>
    <scope>NUCLEOTIDE SEQUENCE [LARGE SCALE GENOMIC DNA]</scope>
    <source>
        <strain evidence="17 18">3A-2</strain>
    </source>
</reference>
<feature type="chain" id="PRO_5034468166" description="CFEM domain-containing protein" evidence="15">
    <location>
        <begin position="17"/>
        <end position="169"/>
    </location>
</feature>
<evidence type="ECO:0000256" key="13">
    <source>
        <dbReference type="ARBA" id="ARBA00023288"/>
    </source>
</evidence>
<keyword evidence="5" id="KW-0964">Secreted</keyword>
<gene>
    <name evidence="17" type="ORF">OBBRIDRAFT_834981</name>
</gene>
<keyword evidence="6" id="KW-0349">Heme</keyword>
<proteinExistence type="inferred from homology"/>
<evidence type="ECO:0000256" key="15">
    <source>
        <dbReference type="SAM" id="SignalP"/>
    </source>
</evidence>
<evidence type="ECO:0000256" key="8">
    <source>
        <dbReference type="ARBA" id="ARBA00022729"/>
    </source>
</evidence>
<dbReference type="AlphaFoldDB" id="A0A8E2ATT9"/>
<dbReference type="OrthoDB" id="3065412at2759"/>
<comment type="similarity">
    <text evidence="3">Belongs to the RBT5 family.</text>
</comment>
<evidence type="ECO:0000256" key="1">
    <source>
        <dbReference type="ARBA" id="ARBA00004609"/>
    </source>
</evidence>
<feature type="domain" description="CFEM" evidence="16">
    <location>
        <begin position="1"/>
        <end position="116"/>
    </location>
</feature>
<evidence type="ECO:0000256" key="6">
    <source>
        <dbReference type="ARBA" id="ARBA00022617"/>
    </source>
</evidence>
<dbReference type="GO" id="GO:0005576">
    <property type="term" value="C:extracellular region"/>
    <property type="evidence" value="ECO:0007669"/>
    <property type="project" value="UniProtKB-SubCell"/>
</dbReference>
<dbReference type="PROSITE" id="PS52012">
    <property type="entry name" value="CFEM"/>
    <property type="match status" value="1"/>
</dbReference>
<evidence type="ECO:0000256" key="5">
    <source>
        <dbReference type="ARBA" id="ARBA00022525"/>
    </source>
</evidence>
<dbReference type="PANTHER" id="PTHR37928:SF2">
    <property type="entry name" value="GPI ANCHORED CFEM DOMAIN PROTEIN (AFU_ORTHOLOGUE AFUA_6G10580)"/>
    <property type="match status" value="1"/>
</dbReference>